<dbReference type="InterPro" id="IPR019823">
    <property type="entry name" value="Mechanosensitive_channel_CS"/>
</dbReference>
<keyword evidence="4 11" id="KW-0813">Transport</keyword>
<organism evidence="12 13">
    <name type="scientific">Candidatus Phaeomarinibacter ectocarpi</name>
    <dbReference type="NCBI Taxonomy" id="1458461"/>
    <lineage>
        <taxon>Bacteria</taxon>
        <taxon>Pseudomonadati</taxon>
        <taxon>Pseudomonadota</taxon>
        <taxon>Alphaproteobacteria</taxon>
        <taxon>Hyphomicrobiales</taxon>
        <taxon>Parvibaculaceae</taxon>
        <taxon>Candidatus Phaeomarinibacter</taxon>
    </lineage>
</organism>
<keyword evidence="8 11" id="KW-0406">Ion transport</keyword>
<accession>X5MHU8</accession>
<dbReference type="AlphaFoldDB" id="X5MHU8"/>
<keyword evidence="6 11" id="KW-0812">Transmembrane</keyword>
<keyword evidence="9 11" id="KW-0472">Membrane</keyword>
<dbReference type="NCBIfam" id="TIGR00220">
    <property type="entry name" value="mscL"/>
    <property type="match status" value="1"/>
</dbReference>
<evidence type="ECO:0000256" key="10">
    <source>
        <dbReference type="ARBA" id="ARBA00023303"/>
    </source>
</evidence>
<evidence type="ECO:0000256" key="6">
    <source>
        <dbReference type="ARBA" id="ARBA00022692"/>
    </source>
</evidence>
<evidence type="ECO:0000256" key="4">
    <source>
        <dbReference type="ARBA" id="ARBA00022448"/>
    </source>
</evidence>
<dbReference type="RefSeq" id="WP_043949212.1">
    <property type="nucleotide sequence ID" value="NZ_HG966617.1"/>
</dbReference>
<dbReference type="PROSITE" id="PS01327">
    <property type="entry name" value="MSCL"/>
    <property type="match status" value="1"/>
</dbReference>
<protein>
    <recommendedName>
        <fullName evidence="11">Large-conductance mechanosensitive channel</fullName>
    </recommendedName>
</protein>
<dbReference type="InterPro" id="IPR037673">
    <property type="entry name" value="MSC/AndL"/>
</dbReference>
<evidence type="ECO:0000256" key="2">
    <source>
        <dbReference type="ARBA" id="ARBA00007254"/>
    </source>
</evidence>
<dbReference type="PANTHER" id="PTHR30266">
    <property type="entry name" value="MECHANOSENSITIVE CHANNEL MSCL"/>
    <property type="match status" value="1"/>
</dbReference>
<evidence type="ECO:0000256" key="7">
    <source>
        <dbReference type="ARBA" id="ARBA00022989"/>
    </source>
</evidence>
<dbReference type="HAMAP" id="MF_00115">
    <property type="entry name" value="MscL"/>
    <property type="match status" value="1"/>
</dbReference>
<dbReference type="GO" id="GO:0008381">
    <property type="term" value="F:mechanosensitive monoatomic ion channel activity"/>
    <property type="evidence" value="ECO:0007669"/>
    <property type="project" value="UniProtKB-UniRule"/>
</dbReference>
<comment type="similarity">
    <text evidence="2 11">Belongs to the MscL family.</text>
</comment>
<evidence type="ECO:0000256" key="1">
    <source>
        <dbReference type="ARBA" id="ARBA00004651"/>
    </source>
</evidence>
<dbReference type="Proteomes" id="UP000032160">
    <property type="component" value="Chromosome I"/>
</dbReference>
<keyword evidence="13" id="KW-1185">Reference proteome</keyword>
<dbReference type="Gene3D" id="1.10.1200.120">
    <property type="entry name" value="Large-conductance mechanosensitive channel, MscL, domain 1"/>
    <property type="match status" value="1"/>
</dbReference>
<dbReference type="OrthoDB" id="9810350at2"/>
<comment type="subcellular location">
    <subcellularLocation>
        <location evidence="11">Cell inner membrane</location>
        <topology evidence="11">Multi-pass membrane protein</topology>
    </subcellularLocation>
    <subcellularLocation>
        <location evidence="1">Cell membrane</location>
        <topology evidence="1">Multi-pass membrane protein</topology>
    </subcellularLocation>
</comment>
<keyword evidence="5 11" id="KW-1003">Cell membrane</keyword>
<keyword evidence="7 11" id="KW-1133">Transmembrane helix</keyword>
<evidence type="ECO:0000256" key="11">
    <source>
        <dbReference type="HAMAP-Rule" id="MF_00115"/>
    </source>
</evidence>
<dbReference type="NCBIfam" id="NF010557">
    <property type="entry name" value="PRK13952.1"/>
    <property type="match status" value="1"/>
</dbReference>
<evidence type="ECO:0000256" key="3">
    <source>
        <dbReference type="ARBA" id="ARBA00011255"/>
    </source>
</evidence>
<reference evidence="12 13" key="1">
    <citation type="journal article" date="2014" name="Front. Genet.">
        <title>Genome and metabolic network of "Candidatus Phaeomarinobacter ectocarpi" Ec32, a new candidate genus of Alphaproteobacteria frequently associated with brown algae.</title>
        <authorList>
            <person name="Dittami S.M."/>
            <person name="Barbeyron T."/>
            <person name="Boyen C."/>
            <person name="Cambefort J."/>
            <person name="Collet G."/>
            <person name="Delage L."/>
            <person name="Gobet A."/>
            <person name="Groisillier A."/>
            <person name="Leblanc C."/>
            <person name="Michel G."/>
            <person name="Scornet D."/>
            <person name="Siegel A."/>
            <person name="Tapia J.E."/>
            <person name="Tonon T."/>
        </authorList>
    </citation>
    <scope>NUCLEOTIDE SEQUENCE [LARGE SCALE GENOMIC DNA]</scope>
    <source>
        <strain evidence="12 13">Ec32</strain>
    </source>
</reference>
<dbReference type="PRINTS" id="PR01264">
    <property type="entry name" value="MECHCHANNEL"/>
</dbReference>
<dbReference type="GO" id="GO:0005886">
    <property type="term" value="C:plasma membrane"/>
    <property type="evidence" value="ECO:0007669"/>
    <property type="project" value="UniProtKB-SubCell"/>
</dbReference>
<dbReference type="HOGENOM" id="CLU_095787_0_1_5"/>
<sequence>MFKEFRDFIARGNVIDLAVGIVIGSAFTAIVKSLVNDVVMPPIGLLLAGVDFSSLFVPLDGKSYESLATATEAGAATLNYGLFINAVISFLIVAWVVFLIVRSINKMKKAEEEAPKEDPAPPREEVLLEEIRDLLKTQRS</sequence>
<dbReference type="FunFam" id="1.10.1200.120:FF:000001">
    <property type="entry name" value="Large-conductance mechanosensitive channel"/>
    <property type="match status" value="1"/>
</dbReference>
<gene>
    <name evidence="11" type="primary">mscL</name>
    <name evidence="12" type="ORF">BN1012_Phect3202</name>
</gene>
<comment type="function">
    <text evidence="11">Channel that opens in response to stretch forces in the membrane lipid bilayer. May participate in the regulation of osmotic pressure changes within the cell.</text>
</comment>
<evidence type="ECO:0000256" key="8">
    <source>
        <dbReference type="ARBA" id="ARBA00023065"/>
    </source>
</evidence>
<evidence type="ECO:0000313" key="13">
    <source>
        <dbReference type="Proteomes" id="UP000032160"/>
    </source>
</evidence>
<dbReference type="KEGG" id="pect:BN1012_Phect3202"/>
<evidence type="ECO:0000256" key="9">
    <source>
        <dbReference type="ARBA" id="ARBA00023136"/>
    </source>
</evidence>
<dbReference type="PANTHER" id="PTHR30266:SF2">
    <property type="entry name" value="LARGE-CONDUCTANCE MECHANOSENSITIVE CHANNEL"/>
    <property type="match status" value="1"/>
</dbReference>
<dbReference type="Pfam" id="PF01741">
    <property type="entry name" value="MscL"/>
    <property type="match status" value="1"/>
</dbReference>
<comment type="subunit">
    <text evidence="3 11">Homopentamer.</text>
</comment>
<feature type="transmembrane region" description="Helical" evidence="11">
    <location>
        <begin position="79"/>
        <end position="101"/>
    </location>
</feature>
<feature type="transmembrane region" description="Helical" evidence="11">
    <location>
        <begin position="12"/>
        <end position="31"/>
    </location>
</feature>
<dbReference type="EMBL" id="HG966617">
    <property type="protein sequence ID" value="CDO61414.1"/>
    <property type="molecule type" value="Genomic_DNA"/>
</dbReference>
<keyword evidence="10 11" id="KW-0407">Ion channel</keyword>
<dbReference type="InterPro" id="IPR001185">
    <property type="entry name" value="MS_channel"/>
</dbReference>
<dbReference type="NCBIfam" id="NF001843">
    <property type="entry name" value="PRK00567.1-4"/>
    <property type="match status" value="1"/>
</dbReference>
<keyword evidence="11" id="KW-0997">Cell inner membrane</keyword>
<dbReference type="STRING" id="1458461.BN1012_Phect3202"/>
<dbReference type="PATRIC" id="fig|1458461.3.peg.3208"/>
<evidence type="ECO:0000313" key="12">
    <source>
        <dbReference type="EMBL" id="CDO61414.1"/>
    </source>
</evidence>
<evidence type="ECO:0000256" key="5">
    <source>
        <dbReference type="ARBA" id="ARBA00022475"/>
    </source>
</evidence>
<name>X5MHU8_9HYPH</name>
<proteinExistence type="inferred from homology"/>
<dbReference type="SUPFAM" id="SSF81330">
    <property type="entry name" value="Gated mechanosensitive channel"/>
    <property type="match status" value="1"/>
</dbReference>
<dbReference type="InterPro" id="IPR036019">
    <property type="entry name" value="MscL_channel"/>
</dbReference>